<feature type="transmembrane region" description="Helical" evidence="1">
    <location>
        <begin position="66"/>
        <end position="93"/>
    </location>
</feature>
<evidence type="ECO:0000313" key="2">
    <source>
        <dbReference type="EMBL" id="KKL67639.1"/>
    </source>
</evidence>
<dbReference type="EMBL" id="LAZR01026794">
    <property type="protein sequence ID" value="KKL67639.1"/>
    <property type="molecule type" value="Genomic_DNA"/>
</dbReference>
<keyword evidence="1" id="KW-0812">Transmembrane</keyword>
<feature type="transmembrane region" description="Helical" evidence="1">
    <location>
        <begin position="21"/>
        <end position="39"/>
    </location>
</feature>
<gene>
    <name evidence="2" type="ORF">LCGC14_2132980</name>
</gene>
<sequence length="97" mass="10522">MASTDEPQNIKIGGAGYKKQLSIITLFVSTIIFFFTFFYPSNIPPGNFTVVHLLDPASGQPLPFDFLTILVASLINGLVYGVSTLIIGAIFALKRRG</sequence>
<keyword evidence="1" id="KW-1133">Transmembrane helix</keyword>
<dbReference type="AlphaFoldDB" id="A0A0F9E0V9"/>
<name>A0A0F9E0V9_9ZZZZ</name>
<keyword evidence="1" id="KW-0472">Membrane</keyword>
<accession>A0A0F9E0V9</accession>
<organism evidence="2">
    <name type="scientific">marine sediment metagenome</name>
    <dbReference type="NCBI Taxonomy" id="412755"/>
    <lineage>
        <taxon>unclassified sequences</taxon>
        <taxon>metagenomes</taxon>
        <taxon>ecological metagenomes</taxon>
    </lineage>
</organism>
<protein>
    <submittedName>
        <fullName evidence="2">Uncharacterized protein</fullName>
    </submittedName>
</protein>
<evidence type="ECO:0000256" key="1">
    <source>
        <dbReference type="SAM" id="Phobius"/>
    </source>
</evidence>
<comment type="caution">
    <text evidence="2">The sequence shown here is derived from an EMBL/GenBank/DDBJ whole genome shotgun (WGS) entry which is preliminary data.</text>
</comment>
<reference evidence="2" key="1">
    <citation type="journal article" date="2015" name="Nature">
        <title>Complex archaea that bridge the gap between prokaryotes and eukaryotes.</title>
        <authorList>
            <person name="Spang A."/>
            <person name="Saw J.H."/>
            <person name="Jorgensen S.L."/>
            <person name="Zaremba-Niedzwiedzka K."/>
            <person name="Martijn J."/>
            <person name="Lind A.E."/>
            <person name="van Eijk R."/>
            <person name="Schleper C."/>
            <person name="Guy L."/>
            <person name="Ettema T.J."/>
        </authorList>
    </citation>
    <scope>NUCLEOTIDE SEQUENCE</scope>
</reference>
<proteinExistence type="predicted"/>